<proteinExistence type="predicted"/>
<dbReference type="EMBL" id="BAABGU010000048">
    <property type="protein sequence ID" value="GAA4579383.1"/>
    <property type="molecule type" value="Genomic_DNA"/>
</dbReference>
<name>A0ABP8T0X2_9ACTN</name>
<comment type="caution">
    <text evidence="1">The sequence shown here is derived from an EMBL/GenBank/DDBJ whole genome shotgun (WGS) entry which is preliminary data.</text>
</comment>
<sequence>MVAKAGSGGVGFIHGDLRGESPSWGLRLAGLESSDVLRGGAGDLGENVVAVVDTEGSASVFDGNGSAGVADPDVDALAGDD</sequence>
<evidence type="ECO:0000313" key="2">
    <source>
        <dbReference type="Proteomes" id="UP001500307"/>
    </source>
</evidence>
<reference evidence="2" key="1">
    <citation type="journal article" date="2019" name="Int. J. Syst. Evol. Microbiol.">
        <title>The Global Catalogue of Microorganisms (GCM) 10K type strain sequencing project: providing services to taxonomists for standard genome sequencing and annotation.</title>
        <authorList>
            <consortium name="The Broad Institute Genomics Platform"/>
            <consortium name="The Broad Institute Genome Sequencing Center for Infectious Disease"/>
            <person name="Wu L."/>
            <person name="Ma J."/>
        </authorList>
    </citation>
    <scope>NUCLEOTIDE SEQUENCE [LARGE SCALE GENOMIC DNA]</scope>
    <source>
        <strain evidence="2">JCM 3175</strain>
    </source>
</reference>
<organism evidence="1 2">
    <name type="scientific">Micromonospora coerulea</name>
    <dbReference type="NCBI Taxonomy" id="47856"/>
    <lineage>
        <taxon>Bacteria</taxon>
        <taxon>Bacillati</taxon>
        <taxon>Actinomycetota</taxon>
        <taxon>Actinomycetes</taxon>
        <taxon>Micromonosporales</taxon>
        <taxon>Micromonosporaceae</taxon>
        <taxon>Micromonospora</taxon>
    </lineage>
</organism>
<keyword evidence="2" id="KW-1185">Reference proteome</keyword>
<evidence type="ECO:0000313" key="1">
    <source>
        <dbReference type="EMBL" id="GAA4579383.1"/>
    </source>
</evidence>
<dbReference type="Proteomes" id="UP001500307">
    <property type="component" value="Unassembled WGS sequence"/>
</dbReference>
<protein>
    <submittedName>
        <fullName evidence="1">Uncharacterized protein</fullName>
    </submittedName>
</protein>
<gene>
    <name evidence="1" type="ORF">GCM10023176_56960</name>
</gene>
<accession>A0ABP8T0X2</accession>